<reference evidence="1 2" key="1">
    <citation type="journal article" date="2012" name="Vet. Microbiol.">
        <title>Complete genome sequence and characterization of a broad-host range T4-like bacteriophage phiAS5 infecting Aeromonas salmonicida subsp. salmonicida.</title>
        <authorList>
            <person name="Kim J.H."/>
            <person name="Son J.S."/>
            <person name="Choi Y.J."/>
            <person name="Choresca C.H.Jr."/>
            <person name="Shin S.P."/>
            <person name="Han J.E."/>
            <person name="Jun J.W."/>
            <person name="Park S.C."/>
        </authorList>
    </citation>
    <scope>NUCLEOTIDE SEQUENCE [LARGE SCALE GENOMIC DNA]</scope>
</reference>
<organism evidence="1 2">
    <name type="scientific">Aeromonas phage phiAS5</name>
    <dbReference type="NCBI Taxonomy" id="879630"/>
    <lineage>
        <taxon>Viruses</taxon>
        <taxon>Duplodnaviria</taxon>
        <taxon>Heunggongvirae</taxon>
        <taxon>Uroviricota</taxon>
        <taxon>Caudoviricetes</taxon>
        <taxon>Pantevenvirales</taxon>
        <taxon>Straboviridae</taxon>
        <taxon>Chrysonvirus</taxon>
        <taxon>Chrysonvirus as5</taxon>
    </lineage>
</organism>
<dbReference type="OrthoDB" id="40437at10239"/>
<keyword evidence="2" id="KW-1185">Reference proteome</keyword>
<protein>
    <submittedName>
        <fullName evidence="1">Uncharacterized protein</fullName>
    </submittedName>
</protein>
<dbReference type="EMBL" id="HM452126">
    <property type="protein sequence ID" value="ADM79918.1"/>
    <property type="molecule type" value="Genomic_DNA"/>
</dbReference>
<proteinExistence type="predicted"/>
<evidence type="ECO:0000313" key="2">
    <source>
        <dbReference type="Proteomes" id="UP000002236"/>
    </source>
</evidence>
<dbReference type="KEGG" id="vg:9861482"/>
<sequence>MVKVPSYRVIKEMQGVPLNALIKDAKQSDVSWFGKGKCLLTFQYKGAKSRIVTGNLEDYLRRVE</sequence>
<dbReference type="RefSeq" id="YP_003969364.1">
    <property type="nucleotide sequence ID" value="NC_014636.1"/>
</dbReference>
<accession>E1A2H2</accession>
<gene>
    <name evidence="1" type="ORF">phiAS5_ORF0075</name>
</gene>
<dbReference type="Proteomes" id="UP000002236">
    <property type="component" value="Segment"/>
</dbReference>
<name>E1A2H2_9CAUD</name>
<dbReference type="GeneID" id="9861482"/>
<evidence type="ECO:0000313" key="1">
    <source>
        <dbReference type="EMBL" id="ADM79918.1"/>
    </source>
</evidence>